<dbReference type="NCBIfam" id="TIGR03897">
    <property type="entry name" value="lanti_2_LanM"/>
    <property type="match status" value="1"/>
</dbReference>
<name>A0ABV5MSF4_9ACTN</name>
<dbReference type="Gene3D" id="1.50.10.10">
    <property type="match status" value="1"/>
</dbReference>
<organism evidence="3 4">
    <name type="scientific">Dactylosporangium vinaceum</name>
    <dbReference type="NCBI Taxonomy" id="53362"/>
    <lineage>
        <taxon>Bacteria</taxon>
        <taxon>Bacillati</taxon>
        <taxon>Actinomycetota</taxon>
        <taxon>Actinomycetes</taxon>
        <taxon>Micromonosporales</taxon>
        <taxon>Micromonosporaceae</taxon>
        <taxon>Dactylosporangium</taxon>
    </lineage>
</organism>
<dbReference type="Pfam" id="PF05147">
    <property type="entry name" value="LANC_like"/>
    <property type="match status" value="1"/>
</dbReference>
<protein>
    <submittedName>
        <fullName evidence="3">Type 2 lanthipeptide synthetase LanM family protein</fullName>
    </submittedName>
</protein>
<evidence type="ECO:0000256" key="1">
    <source>
        <dbReference type="SAM" id="MobiDB-lite"/>
    </source>
</evidence>
<dbReference type="SMART" id="SM01260">
    <property type="entry name" value="LANC_like"/>
    <property type="match status" value="1"/>
</dbReference>
<dbReference type="InterPro" id="IPR017146">
    <property type="entry name" value="Lanti_2_LanM"/>
</dbReference>
<gene>
    <name evidence="3" type="ORF">ACFFTR_52825</name>
</gene>
<accession>A0ABV5MSF4</accession>
<dbReference type="PIRSF" id="PIRSF037228">
    <property type="entry name" value="Lant_mod_RumM"/>
    <property type="match status" value="1"/>
</dbReference>
<evidence type="ECO:0000259" key="2">
    <source>
        <dbReference type="Pfam" id="PF13575"/>
    </source>
</evidence>
<dbReference type="Pfam" id="PF13575">
    <property type="entry name" value="DUF4135"/>
    <property type="match status" value="1"/>
</dbReference>
<feature type="region of interest" description="Disordered" evidence="1">
    <location>
        <begin position="112"/>
        <end position="134"/>
    </location>
</feature>
<dbReference type="EMBL" id="JBHMCA010000091">
    <property type="protein sequence ID" value="MFB9451802.1"/>
    <property type="molecule type" value="Genomic_DNA"/>
</dbReference>
<sequence length="1083" mass="113597">MTETVTAPDVSDVDWARALTLAERVCLELNTAQPPVPGGDDARAARRLARWRDAHRLGDGDGFDNLLRNVPGGADGLLALLAEPAAGLAGRAGEPPAWWLEVCAATAAAKPANPAAADHPDHPGHSAHAARPAAAEHDGDWRHAFAVILAPVAHRALTELARRLRGDPEVGRGVAVRPVLTSFLGALNGVLVSLATRTLILELNVLRELGRLDGDTPAGRFASFVGQFTGPDAQRAFYAEYPVLARLLVRRAELTTDATWELLRRWAADRDLIRDGLFGGTDPGELTAVGAGAGDPHRDGRSVTVLTFAGGGQVVYKPRPQGAHLGANALLQWLSGRIGLELRTLTVLDRGGYGWLEFARHAGCASAEEVTRYYRRLGAQMALLHAVNGTDFHFENLIACGEQPVLVDLEALFHQPPPVAPGSSAALDPAVRELELSVMRTGLLPMLVSNDQGAVDISGLGGDPRDTSPYATATWDDGGTDTMRVVRANLPFAGAQNRPSLDGTPADLLRYIPALLSGFRDAYRAFEQGRDELTAPGGPLAVFEAAEVRMVLRATQTYTTLLQEGTHPDLLRDALDRDRHLSYLWAISSGVPGLASVVPFELADLWSGDVPLFTSEPGSRDLVTSHGVRLAGFYAESGLDRVRAKLAAFGERDLARQTWTIRAALQTRAAVLTVAPAVPATEPTAAEPAFAADGGPLAVATRIAERLLATACEDGDRVSWLGLEMAGEQAWRIGAPGWNLYSGSSGIAVFLAAAAGLTGRAEFGEFARRARWWLPAVLDDLESAAPDRLAGQAGLHGFAGLPGLAYALLHMGETAAVERLVRLSGHLLRNEAALDVMGGAAGTIGCLLAVHAATGLAEPLEVARRGGELLVATAQPAGDGLAWPTFTESSQPLAGFSHGAGGVGWALLRLGAATGEDRFVTAGLAGFAYERSQYRPELGNWPDLRAGAATAPGQMFAWCHGAPGIGLARADTVGLTTDIAAAEDLELALAATVAGGFGRSHSLCHGDLGNLELLLAVANPDTDTVSAAVLASIARTGPRCGTPGEVETPGLMCGLAGIGYGLLRLYAPDSVPSLLLMRPPAGR</sequence>
<dbReference type="InterPro" id="IPR025410">
    <property type="entry name" value="Lant_dehyd"/>
</dbReference>
<reference evidence="3 4" key="1">
    <citation type="submission" date="2024-09" db="EMBL/GenBank/DDBJ databases">
        <authorList>
            <person name="Sun Q."/>
            <person name="Mori K."/>
        </authorList>
    </citation>
    <scope>NUCLEOTIDE SEQUENCE [LARGE SCALE GENOMIC DNA]</scope>
    <source>
        <strain evidence="3 4">JCM 3307</strain>
    </source>
</reference>
<dbReference type="InterPro" id="IPR007822">
    <property type="entry name" value="LANC-like"/>
</dbReference>
<dbReference type="SUPFAM" id="SSF158745">
    <property type="entry name" value="LanC-like"/>
    <property type="match status" value="1"/>
</dbReference>
<feature type="domain" description="Lantibiotic biosynthesis protein dehydration" evidence="2">
    <location>
        <begin position="241"/>
        <end position="615"/>
    </location>
</feature>
<dbReference type="PRINTS" id="PR01950">
    <property type="entry name" value="LANCSUPER"/>
</dbReference>
<comment type="caution">
    <text evidence="3">The sequence shown here is derived from an EMBL/GenBank/DDBJ whole genome shotgun (WGS) entry which is preliminary data.</text>
</comment>
<keyword evidence="4" id="KW-1185">Reference proteome</keyword>
<proteinExistence type="predicted"/>
<evidence type="ECO:0000313" key="3">
    <source>
        <dbReference type="EMBL" id="MFB9451802.1"/>
    </source>
</evidence>
<dbReference type="CDD" id="cd04792">
    <property type="entry name" value="LanM-like"/>
    <property type="match status" value="1"/>
</dbReference>
<dbReference type="InterPro" id="IPR012341">
    <property type="entry name" value="6hp_glycosidase-like_sf"/>
</dbReference>
<evidence type="ECO:0000313" key="4">
    <source>
        <dbReference type="Proteomes" id="UP001589608"/>
    </source>
</evidence>
<dbReference type="Proteomes" id="UP001589608">
    <property type="component" value="Unassembled WGS sequence"/>
</dbReference>
<dbReference type="RefSeq" id="WP_223104492.1">
    <property type="nucleotide sequence ID" value="NZ_CP061913.1"/>
</dbReference>